<gene>
    <name evidence="1" type="ORF">CBA19CS42_27165</name>
</gene>
<proteinExistence type="predicted"/>
<dbReference type="RefSeq" id="WP_238215090.1">
    <property type="nucleotide sequence ID" value="NZ_BPUS01000015.1"/>
</dbReference>
<comment type="caution">
    <text evidence="1">The sequence shown here is derived from an EMBL/GenBank/DDBJ whole genome shotgun (WGS) entry which is preliminary data.</text>
</comment>
<evidence type="ECO:0000313" key="2">
    <source>
        <dbReference type="Proteomes" id="UP001055111"/>
    </source>
</evidence>
<dbReference type="EMBL" id="BPUS01000015">
    <property type="protein sequence ID" value="GJH28271.1"/>
    <property type="molecule type" value="Genomic_DNA"/>
</dbReference>
<dbReference type="AlphaFoldDB" id="A0AA37IK45"/>
<accession>A0AA37IK45</accession>
<organism evidence="1 2">
    <name type="scientific">Caballeronia novacaledonica</name>
    <dbReference type="NCBI Taxonomy" id="1544861"/>
    <lineage>
        <taxon>Bacteria</taxon>
        <taxon>Pseudomonadati</taxon>
        <taxon>Pseudomonadota</taxon>
        <taxon>Betaproteobacteria</taxon>
        <taxon>Burkholderiales</taxon>
        <taxon>Burkholderiaceae</taxon>
        <taxon>Caballeronia</taxon>
    </lineage>
</organism>
<sequence length="258" mass="29521">MKNSLITRIGFVDARLREDSLKVRYDLSFENPTNIEVRWTGSPTPNEEPIRFFCDGKRIDPLASRTPGIKGSQVPPRDDETLRYRHVVEANSIWKGDIPGDFAIDYSQLLPGTHIYEMVYWQNQLDWIDVREILRRTDAQGPSRMMYPLTDNAPSNRLYFKVYKPTDEEAARGRKIEFLGEVDARTQVLAMPYARPGDFAPKTGYWQAVGETIDIIGGDHETFVKEGDSMPNLPGKIGVDPFSFRWKYVGEQGKISVK</sequence>
<reference evidence="1" key="1">
    <citation type="submission" date="2022-09" db="EMBL/GenBank/DDBJ databases">
        <title>Isolation and characterization of 3-chlorobenzoate degrading bacteria from soils in Shizuoka.</title>
        <authorList>
            <person name="Ifat A."/>
            <person name="Ogawa N."/>
            <person name="Kimbara K."/>
            <person name="Moriuchi R."/>
            <person name="Dohra H."/>
            <person name="Shintani M."/>
        </authorList>
    </citation>
    <scope>NUCLEOTIDE SEQUENCE</scope>
    <source>
        <strain evidence="1">19CS4-2</strain>
    </source>
</reference>
<evidence type="ECO:0000313" key="1">
    <source>
        <dbReference type="EMBL" id="GJH28271.1"/>
    </source>
</evidence>
<evidence type="ECO:0008006" key="3">
    <source>
        <dbReference type="Google" id="ProtNLM"/>
    </source>
</evidence>
<protein>
    <recommendedName>
        <fullName evidence="3">VgrG protein</fullName>
    </recommendedName>
</protein>
<dbReference type="Proteomes" id="UP001055111">
    <property type="component" value="Unassembled WGS sequence"/>
</dbReference>
<name>A0AA37IK45_9BURK</name>